<dbReference type="InterPro" id="IPR026906">
    <property type="entry name" value="LRR_5"/>
</dbReference>
<proteinExistence type="predicted"/>
<gene>
    <name evidence="1" type="ORF">TPC1_10814</name>
</gene>
<reference evidence="1" key="1">
    <citation type="submission" date="2015-07" db="EMBL/GenBank/DDBJ databases">
        <title>Adaptation to a free-living lifestyle via gene acquisitions in the diplomonad Trepomonas sp. PC1.</title>
        <authorList>
            <person name="Xu F."/>
            <person name="Jerlstrom-Hultqvist J."/>
            <person name="Kolisko M."/>
            <person name="Simpson A.G.B."/>
            <person name="Roger A.J."/>
            <person name="Svard S.G."/>
            <person name="Andersson J.O."/>
        </authorList>
    </citation>
    <scope>NUCLEOTIDE SEQUENCE</scope>
    <source>
        <strain evidence="1">PC1</strain>
    </source>
</reference>
<feature type="non-terminal residue" evidence="1">
    <location>
        <position position="468"/>
    </location>
</feature>
<dbReference type="Gene3D" id="3.80.10.10">
    <property type="entry name" value="Ribonuclease Inhibitor"/>
    <property type="match status" value="2"/>
</dbReference>
<dbReference type="PANTHER" id="PTHR45661">
    <property type="entry name" value="SURFACE ANTIGEN"/>
    <property type="match status" value="1"/>
</dbReference>
<dbReference type="AlphaFoldDB" id="A0A146KGW1"/>
<dbReference type="EMBL" id="GDID01000606">
    <property type="protein sequence ID" value="JAP96000.1"/>
    <property type="molecule type" value="Transcribed_RNA"/>
</dbReference>
<dbReference type="InterPro" id="IPR053139">
    <property type="entry name" value="Surface_bspA-like"/>
</dbReference>
<dbReference type="InterPro" id="IPR032675">
    <property type="entry name" value="LRR_dom_sf"/>
</dbReference>
<evidence type="ECO:0000313" key="1">
    <source>
        <dbReference type="EMBL" id="JAP96000.1"/>
    </source>
</evidence>
<dbReference type="SUPFAM" id="SSF52058">
    <property type="entry name" value="L domain-like"/>
    <property type="match status" value="1"/>
</dbReference>
<organism evidence="1">
    <name type="scientific">Trepomonas sp. PC1</name>
    <dbReference type="NCBI Taxonomy" id="1076344"/>
    <lineage>
        <taxon>Eukaryota</taxon>
        <taxon>Metamonada</taxon>
        <taxon>Diplomonadida</taxon>
        <taxon>Hexamitidae</taxon>
        <taxon>Hexamitinae</taxon>
        <taxon>Trepomonas</taxon>
    </lineage>
</organism>
<sequence length="468" mass="53554">QSKQTIAKQPKAEQDPEFEVINPPQIEDIKQKQKIIIIQNTLVVIDKQFCAKDIKDTDKNMISCIIAPFLEVAESNAFETFYFLTFVYAPRLRIAKSCSFQNCYALRKIVANLQIVEDRAFFFCLNLAHIDLTKVAMFGKAAFESCCSLVELRNQAASELNDSFIECTNLVLVDIEANTVHDFKECESLQFICATHCSTNIAQKAQFTEDSHPNLKTGRKIIKTLPDISKFYNTKPTKRELAISDDKSATLRNLQISPKFDVFLNNRIRGIILHQTQSLPKASFKKLYCLKFAHCPRVEIVGEECFSACYALSRFYSERLTQLEKGAFYGCTSLDNVNVAKITLLNKESFAFCQNLSQLTFNELEYIPDACFENCSRLRQIIGPKIKETASDAFQSCKPPVYIVSPLLQQQPGSKFIVIEKKVLFQENNQQVERRRLTNNLKQHSENQVILRFIKIKLLALQKARITR</sequence>
<dbReference type="PANTHER" id="PTHR45661:SF3">
    <property type="entry name" value="IG-LIKE DOMAIN-CONTAINING PROTEIN"/>
    <property type="match status" value="1"/>
</dbReference>
<feature type="non-terminal residue" evidence="1">
    <location>
        <position position="1"/>
    </location>
</feature>
<name>A0A146KGW1_9EUKA</name>
<accession>A0A146KGW1</accession>
<dbReference type="Pfam" id="PF13306">
    <property type="entry name" value="LRR_5"/>
    <property type="match status" value="2"/>
</dbReference>
<protein>
    <submittedName>
        <fullName evidence="1">Leucine rich repeats-containing protein</fullName>
    </submittedName>
</protein>